<evidence type="ECO:0000256" key="1">
    <source>
        <dbReference type="SAM" id="MobiDB-lite"/>
    </source>
</evidence>
<feature type="compositionally biased region" description="Polar residues" evidence="1">
    <location>
        <begin position="147"/>
        <end position="161"/>
    </location>
</feature>
<reference evidence="2" key="1">
    <citation type="submission" date="2020-11" db="EMBL/GenBank/DDBJ databases">
        <authorList>
            <person name="Tran Van P."/>
        </authorList>
    </citation>
    <scope>NUCLEOTIDE SEQUENCE</scope>
</reference>
<feature type="compositionally biased region" description="Low complexity" evidence="1">
    <location>
        <begin position="162"/>
        <end position="175"/>
    </location>
</feature>
<organism evidence="2">
    <name type="scientific">Medioppia subpectinata</name>
    <dbReference type="NCBI Taxonomy" id="1979941"/>
    <lineage>
        <taxon>Eukaryota</taxon>
        <taxon>Metazoa</taxon>
        <taxon>Ecdysozoa</taxon>
        <taxon>Arthropoda</taxon>
        <taxon>Chelicerata</taxon>
        <taxon>Arachnida</taxon>
        <taxon>Acari</taxon>
        <taxon>Acariformes</taxon>
        <taxon>Sarcoptiformes</taxon>
        <taxon>Oribatida</taxon>
        <taxon>Brachypylina</taxon>
        <taxon>Oppioidea</taxon>
        <taxon>Oppiidae</taxon>
        <taxon>Medioppia</taxon>
    </lineage>
</organism>
<dbReference type="AlphaFoldDB" id="A0A7R9PVK6"/>
<name>A0A7R9PVK6_9ACAR</name>
<proteinExistence type="predicted"/>
<protein>
    <submittedName>
        <fullName evidence="2">Uncharacterized protein</fullName>
    </submittedName>
</protein>
<gene>
    <name evidence="2" type="ORF">OSB1V03_LOCUS2979</name>
</gene>
<feature type="region of interest" description="Disordered" evidence="1">
    <location>
        <begin position="332"/>
        <end position="355"/>
    </location>
</feature>
<keyword evidence="3" id="KW-1185">Reference proteome</keyword>
<sequence length="355" mass="38774">MTTNPILVLISMNTLCPEVEDYWLSIPPTVKTIDDLKRHILTTESIDRSADDIGLYLESALLRDHISIAGIKDRDYIEIRVKCWISSSVDNTSEHKRCQSSDTECITIDDSDDDMVGNGSDVSALKRTQSLAPKTTEELIDEIKSSPIESTQEVTELESQAPSDSPYSPSSPIYPTGEDECNQTSLKDMYAVSSQYGLYDWPSRPNTSTPLTAYRGDKVVTQSSNECSAKGMDITRDHSYGGTNLTDNKHVFMDYVPYGDPLYGKPIATDSWSPSHSSTAFAVDHGAHVVTQSGSKCFAKDLLMDMSAPVGSKSVDMSYGQSSPAIATVRASDGSAQWDEESCNGFNPLSPGDQL</sequence>
<dbReference type="Proteomes" id="UP000759131">
    <property type="component" value="Unassembled WGS sequence"/>
</dbReference>
<accession>A0A7R9PVK6</accession>
<dbReference type="EMBL" id="CAJPIZ010001137">
    <property type="protein sequence ID" value="CAG2102946.1"/>
    <property type="molecule type" value="Genomic_DNA"/>
</dbReference>
<feature type="region of interest" description="Disordered" evidence="1">
    <location>
        <begin position="143"/>
        <end position="180"/>
    </location>
</feature>
<dbReference type="EMBL" id="OC855712">
    <property type="protein sequence ID" value="CAD7622516.1"/>
    <property type="molecule type" value="Genomic_DNA"/>
</dbReference>
<evidence type="ECO:0000313" key="2">
    <source>
        <dbReference type="EMBL" id="CAD7622516.1"/>
    </source>
</evidence>
<evidence type="ECO:0000313" key="3">
    <source>
        <dbReference type="Proteomes" id="UP000759131"/>
    </source>
</evidence>